<evidence type="ECO:0000256" key="1">
    <source>
        <dbReference type="SAM" id="MobiDB-lite"/>
    </source>
</evidence>
<gene>
    <name evidence="2" type="ORF">BU14_0185s0010</name>
</gene>
<accession>A0A1X6P722</accession>
<reference evidence="2 3" key="1">
    <citation type="submission" date="2017-03" db="EMBL/GenBank/DDBJ databases">
        <title>WGS assembly of Porphyra umbilicalis.</title>
        <authorList>
            <person name="Brawley S.H."/>
            <person name="Blouin N.A."/>
            <person name="Ficko-Blean E."/>
            <person name="Wheeler G.L."/>
            <person name="Lohr M."/>
            <person name="Goodson H.V."/>
            <person name="Jenkins J.W."/>
            <person name="Blaby-Haas C.E."/>
            <person name="Helliwell K.E."/>
            <person name="Chan C."/>
            <person name="Marriage T."/>
            <person name="Bhattacharya D."/>
            <person name="Klein A.S."/>
            <person name="Badis Y."/>
            <person name="Brodie J."/>
            <person name="Cao Y."/>
            <person name="Collen J."/>
            <person name="Dittami S.M."/>
            <person name="Gachon C.M."/>
            <person name="Green B.R."/>
            <person name="Karpowicz S."/>
            <person name="Kim J.W."/>
            <person name="Kudahl U."/>
            <person name="Lin S."/>
            <person name="Michel G."/>
            <person name="Mittag M."/>
            <person name="Olson B.J."/>
            <person name="Pangilinan J."/>
            <person name="Peng Y."/>
            <person name="Qiu H."/>
            <person name="Shu S."/>
            <person name="Singer J.T."/>
            <person name="Smith A.G."/>
            <person name="Sprecher B.N."/>
            <person name="Wagner V."/>
            <person name="Wang W."/>
            <person name="Wang Z.-Y."/>
            <person name="Yan J."/>
            <person name="Yarish C."/>
            <person name="Zoeuner-Riek S."/>
            <person name="Zhuang Y."/>
            <person name="Zou Y."/>
            <person name="Lindquist E.A."/>
            <person name="Grimwood J."/>
            <person name="Barry K."/>
            <person name="Rokhsar D.S."/>
            <person name="Schmutz J."/>
            <person name="Stiller J.W."/>
            <person name="Grossman A.R."/>
            <person name="Prochnik S.E."/>
        </authorList>
    </citation>
    <scope>NUCLEOTIDE SEQUENCE [LARGE SCALE GENOMIC DNA]</scope>
    <source>
        <strain evidence="2">4086291</strain>
    </source>
</reference>
<proteinExistence type="predicted"/>
<evidence type="ECO:0000313" key="3">
    <source>
        <dbReference type="Proteomes" id="UP000218209"/>
    </source>
</evidence>
<protein>
    <submittedName>
        <fullName evidence="2">Uncharacterized protein</fullName>
    </submittedName>
</protein>
<feature type="compositionally biased region" description="Acidic residues" evidence="1">
    <location>
        <begin position="78"/>
        <end position="89"/>
    </location>
</feature>
<organism evidence="2 3">
    <name type="scientific">Porphyra umbilicalis</name>
    <name type="common">Purple laver</name>
    <name type="synonym">Red alga</name>
    <dbReference type="NCBI Taxonomy" id="2786"/>
    <lineage>
        <taxon>Eukaryota</taxon>
        <taxon>Rhodophyta</taxon>
        <taxon>Bangiophyceae</taxon>
        <taxon>Bangiales</taxon>
        <taxon>Bangiaceae</taxon>
        <taxon>Porphyra</taxon>
    </lineage>
</organism>
<feature type="region of interest" description="Disordered" evidence="1">
    <location>
        <begin position="1"/>
        <end position="89"/>
    </location>
</feature>
<sequence>MSIFSGGAGGGGGGGGGGGRPGADGLGEFYAPVRGRPGGDGDGDGGLSGDSDGGGGGTTAGGGASSGGHARGCGAAGNDEDDADDDENDGCLFVDAAPAAADAVSVVRLASVGWWSAGRELGFSLSALDLQHTSRGSRRRRVVRIPDPRLRLETLERPGRVLVDCTTAFVGTVEVSPYVSHYQYLPDLLSLYCVALDSASGGEGVASASVATARRGGAPAGSGGARQWADDGAVGAGAGAARRRLRPRRRARAVGGPIRGVRRLVLEPRLQHLGELTPSLETVLSWIGVDGAEAVAAGL</sequence>
<dbReference type="AlphaFoldDB" id="A0A1X6P722"/>
<dbReference type="EMBL" id="KV918862">
    <property type="protein sequence ID" value="OSX76550.1"/>
    <property type="molecule type" value="Genomic_DNA"/>
</dbReference>
<keyword evidence="3" id="KW-1185">Reference proteome</keyword>
<name>A0A1X6P722_PORUM</name>
<feature type="compositionally biased region" description="Gly residues" evidence="1">
    <location>
        <begin position="1"/>
        <end position="25"/>
    </location>
</feature>
<dbReference type="Proteomes" id="UP000218209">
    <property type="component" value="Unassembled WGS sequence"/>
</dbReference>
<evidence type="ECO:0000313" key="2">
    <source>
        <dbReference type="EMBL" id="OSX76550.1"/>
    </source>
</evidence>
<feature type="compositionally biased region" description="Gly residues" evidence="1">
    <location>
        <begin position="36"/>
        <end position="75"/>
    </location>
</feature>